<proteinExistence type="predicted"/>
<dbReference type="RefSeq" id="WP_265383151.1">
    <property type="nucleotide sequence ID" value="NZ_CP110615.1"/>
</dbReference>
<keyword evidence="3" id="KW-1185">Reference proteome</keyword>
<organism evidence="2 3">
    <name type="scientific">Rhodococcus antarcticus</name>
    <dbReference type="NCBI Taxonomy" id="2987751"/>
    <lineage>
        <taxon>Bacteria</taxon>
        <taxon>Bacillati</taxon>
        <taxon>Actinomycetota</taxon>
        <taxon>Actinomycetes</taxon>
        <taxon>Mycobacteriales</taxon>
        <taxon>Nocardiaceae</taxon>
        <taxon>Rhodococcus</taxon>
    </lineage>
</organism>
<reference evidence="2" key="1">
    <citation type="submission" date="2022-10" db="EMBL/GenBank/DDBJ databases">
        <title>Rhodococcus sp.75.</title>
        <authorList>
            <person name="Sun M."/>
        </authorList>
    </citation>
    <scope>NUCLEOTIDE SEQUENCE</scope>
    <source>
        <strain evidence="2">75</strain>
    </source>
</reference>
<sequence length="68" mass="7585">MQDLGLRRTSFVRRASLVPRAVDELHRILVGPLPGHPRQADHEEQQRRRSRAVAGEEAVAVRGALTGH</sequence>
<feature type="compositionally biased region" description="Basic and acidic residues" evidence="1">
    <location>
        <begin position="38"/>
        <end position="47"/>
    </location>
</feature>
<name>A0ABY6P056_9NOCA</name>
<evidence type="ECO:0000256" key="1">
    <source>
        <dbReference type="SAM" id="MobiDB-lite"/>
    </source>
</evidence>
<evidence type="ECO:0000313" key="2">
    <source>
        <dbReference type="EMBL" id="UZJ25045.1"/>
    </source>
</evidence>
<protein>
    <submittedName>
        <fullName evidence="2">Uncharacterized protein</fullName>
    </submittedName>
</protein>
<evidence type="ECO:0000313" key="3">
    <source>
        <dbReference type="Proteomes" id="UP001164965"/>
    </source>
</evidence>
<accession>A0ABY6P056</accession>
<dbReference type="Proteomes" id="UP001164965">
    <property type="component" value="Chromosome"/>
</dbReference>
<dbReference type="EMBL" id="CP110615">
    <property type="protein sequence ID" value="UZJ25045.1"/>
    <property type="molecule type" value="Genomic_DNA"/>
</dbReference>
<feature type="region of interest" description="Disordered" evidence="1">
    <location>
        <begin position="31"/>
        <end position="56"/>
    </location>
</feature>
<gene>
    <name evidence="2" type="ORF">RHODO2019_00575</name>
</gene>